<feature type="region of interest" description="Disordered" evidence="3">
    <location>
        <begin position="1146"/>
        <end position="1165"/>
    </location>
</feature>
<dbReference type="EMBL" id="BEGY01000020">
    <property type="protein sequence ID" value="GAX76894.1"/>
    <property type="molecule type" value="Genomic_DNA"/>
</dbReference>
<evidence type="ECO:0000256" key="3">
    <source>
        <dbReference type="SAM" id="MobiDB-lite"/>
    </source>
</evidence>
<evidence type="ECO:0000256" key="2">
    <source>
        <dbReference type="RuleBase" id="RU361260"/>
    </source>
</evidence>
<feature type="compositionally biased region" description="Polar residues" evidence="3">
    <location>
        <begin position="16"/>
        <end position="30"/>
    </location>
</feature>
<protein>
    <recommendedName>
        <fullName evidence="2">Formin-like protein</fullName>
    </recommendedName>
</protein>
<dbReference type="Proteomes" id="UP000232323">
    <property type="component" value="Unassembled WGS sequence"/>
</dbReference>
<feature type="compositionally biased region" description="Polar residues" evidence="3">
    <location>
        <begin position="1316"/>
        <end position="1333"/>
    </location>
</feature>
<feature type="region of interest" description="Disordered" evidence="3">
    <location>
        <begin position="1304"/>
        <end position="1333"/>
    </location>
</feature>
<reference evidence="5 6" key="1">
    <citation type="submission" date="2017-08" db="EMBL/GenBank/DDBJ databases">
        <title>Acidophilic green algal genome provides insights into adaptation to an acidic environment.</title>
        <authorList>
            <person name="Hirooka S."/>
            <person name="Hirose Y."/>
            <person name="Kanesaki Y."/>
            <person name="Higuchi S."/>
            <person name="Fujiwara T."/>
            <person name="Onuma R."/>
            <person name="Era A."/>
            <person name="Ohbayashi R."/>
            <person name="Uzuka A."/>
            <person name="Nozaki H."/>
            <person name="Yoshikawa H."/>
            <person name="Miyagishima S.Y."/>
        </authorList>
    </citation>
    <scope>NUCLEOTIDE SEQUENCE [LARGE SCALE GENOMIC DNA]</scope>
    <source>
        <strain evidence="5 6">NIES-2499</strain>
    </source>
</reference>
<gene>
    <name evidence="5" type="ORF">CEUSTIGMA_g4340.t1</name>
</gene>
<feature type="region of interest" description="Disordered" evidence="3">
    <location>
        <begin position="16"/>
        <end position="38"/>
    </location>
</feature>
<dbReference type="SUPFAM" id="SSF101447">
    <property type="entry name" value="Formin homology 2 domain (FH2 domain)"/>
    <property type="match status" value="1"/>
</dbReference>
<dbReference type="Gene3D" id="1.20.58.2220">
    <property type="entry name" value="Formin, FH2 domain"/>
    <property type="match status" value="1"/>
</dbReference>
<accession>A0A250X1C1</accession>
<evidence type="ECO:0000256" key="1">
    <source>
        <dbReference type="ARBA" id="ARBA00006468"/>
    </source>
</evidence>
<feature type="compositionally biased region" description="Polar residues" evidence="3">
    <location>
        <begin position="1003"/>
        <end position="1018"/>
    </location>
</feature>
<dbReference type="OrthoDB" id="1668162at2759"/>
<dbReference type="PANTHER" id="PTHR45733">
    <property type="entry name" value="FORMIN-J"/>
    <property type="match status" value="1"/>
</dbReference>
<feature type="region of interest" description="Disordered" evidence="3">
    <location>
        <begin position="1069"/>
        <end position="1109"/>
    </location>
</feature>
<evidence type="ECO:0000313" key="5">
    <source>
        <dbReference type="EMBL" id="GAX76894.1"/>
    </source>
</evidence>
<dbReference type="InterPro" id="IPR051144">
    <property type="entry name" value="Formin_homology_domain"/>
</dbReference>
<feature type="domain" description="FH2" evidence="4">
    <location>
        <begin position="1453"/>
        <end position="1869"/>
    </location>
</feature>
<comment type="caution">
    <text evidence="5">The sequence shown here is derived from an EMBL/GenBank/DDBJ whole genome shotgun (WGS) entry which is preliminary data.</text>
</comment>
<feature type="compositionally biased region" description="Polar residues" evidence="3">
    <location>
        <begin position="1357"/>
        <end position="1377"/>
    </location>
</feature>
<organism evidence="5 6">
    <name type="scientific">Chlamydomonas eustigma</name>
    <dbReference type="NCBI Taxonomy" id="1157962"/>
    <lineage>
        <taxon>Eukaryota</taxon>
        <taxon>Viridiplantae</taxon>
        <taxon>Chlorophyta</taxon>
        <taxon>core chlorophytes</taxon>
        <taxon>Chlorophyceae</taxon>
        <taxon>CS clade</taxon>
        <taxon>Chlamydomonadales</taxon>
        <taxon>Chlamydomonadaceae</taxon>
        <taxon>Chlamydomonas</taxon>
    </lineage>
</organism>
<dbReference type="STRING" id="1157962.A0A250X1C1"/>
<feature type="compositionally biased region" description="Basic and acidic residues" evidence="3">
    <location>
        <begin position="1146"/>
        <end position="1155"/>
    </location>
</feature>
<feature type="region of interest" description="Disordered" evidence="3">
    <location>
        <begin position="1357"/>
        <end position="1459"/>
    </location>
</feature>
<dbReference type="Pfam" id="PF02181">
    <property type="entry name" value="FH2"/>
    <property type="match status" value="1"/>
</dbReference>
<dbReference type="SMART" id="SM00498">
    <property type="entry name" value="FH2"/>
    <property type="match status" value="1"/>
</dbReference>
<feature type="compositionally biased region" description="Pro residues" evidence="3">
    <location>
        <begin position="1413"/>
        <end position="1448"/>
    </location>
</feature>
<name>A0A250X1C1_9CHLO</name>
<evidence type="ECO:0000259" key="4">
    <source>
        <dbReference type="PROSITE" id="PS51444"/>
    </source>
</evidence>
<evidence type="ECO:0000313" key="6">
    <source>
        <dbReference type="Proteomes" id="UP000232323"/>
    </source>
</evidence>
<feature type="compositionally biased region" description="Acidic residues" evidence="3">
    <location>
        <begin position="203"/>
        <end position="215"/>
    </location>
</feature>
<feature type="region of interest" description="Disordered" evidence="3">
    <location>
        <begin position="202"/>
        <end position="288"/>
    </location>
</feature>
<dbReference type="PANTHER" id="PTHR45733:SF8">
    <property type="entry name" value="FORMIN-J"/>
    <property type="match status" value="1"/>
</dbReference>
<feature type="region of interest" description="Disordered" evidence="3">
    <location>
        <begin position="988"/>
        <end position="1018"/>
    </location>
</feature>
<keyword evidence="6" id="KW-1185">Reference proteome</keyword>
<feature type="compositionally biased region" description="Basic and acidic residues" evidence="3">
    <location>
        <begin position="1387"/>
        <end position="1410"/>
    </location>
</feature>
<proteinExistence type="inferred from homology"/>
<sequence>MHATVYQLGSITSPASLVGQRGSSSTSSQKAGPCEGERKEQLRLSTNMHHFSSPSSSLGSGVNSAHSFAFVPSHRGLIATDSPNLIATYTQKSSNSRGLTSEALPSALVEVQLPAANDLAPMDLRKSSALNGAGNSHSTQAHAQRPEVNSLASILSPLSHACQDHVYHGNDSCADRMASVVTYKHGTGTALIDLNSHAGFQQDMDDVDADDDDDKENCRAGGEKETTSPPPLHCRAGGGKETTSPPPLHCRAGGGKETTSPPPLHCRAGGGKETTSPPPLHCSASPVRTAECNSPRAADRSGDIHHQSECRRPLIMTNSGVPGRKALIDGADVGGEGSSPSKLLRQELLTMNEQSLFKQQPNMCAPQSLSPPTSMMFPSPRMRQQLSNSCYLLNGSSIRSNYITRNEACLIVACLPVSTEAGTYTGPPCASSGLFLGASTASQQMTQHVCSNVPPVFSGCDIDVSILDDGVMMGGEHLKYGAFIPLSGETMGSQMTNDPAPVIERRLELDFEVVSGPRRSVHSSREMQETVYSLDSDSASTQDSQHDLDDNRVVYVIRESRTHHSLITVLSNPFLEYNVHIGSDLLQHNSGNGVEPVLEESTENASSLSVEIDTGSDTPLVMRGSVDYQPTNRKLVTLDTGCGSDTPLVMRRSVDYKPANRKLVTLDTGCGSNTPLVMRRSVDYQPTNRKLVTLDTGCGSNTPLVMRRSVDYKPATRKLVTLDTGCGSNTPLVMRRSVDYKPATRKLVTLDTGCGSNTPLVMRRSVDYKPATRKLVTLDTGCGSNTPLVMKGSVDYQLNSEGATTCLTAISREQRSAGDETGLSGACQSNPAGRTLETLTAQGPQNLAGDTSEGEEEEVTDDDGWLLPEGMSLEQLLELAEEILGSTNCGEHHAVAGQVSLRAPPPTPAVTLDQSSPFRVMRAIVSALPSPEEALLIMSEEEEQEDVVEPAAPLQTSTLPLGLSDTSNLHSQVERQSEGVFDPLLSSESQECKEDGHHYRNPVNASDSSTHSPMNLDLRSSQSPLLDCTQRLLFLTPVKSMCSSSACSSSDSTGNSSSMAVASDKVVTPAALPGGNTPSQSLPRMSMGGVSLQGQQLRTHSGKAHAPSPQPISAYEAAATAVASQGVAALLKMSDISDSQAIEIEAKDRPGDSTRSRPLPTPPSAGAVAVAASAAAESHIQLLAELRAGRFQRSQRITNSIRYSQGTVLSSPLAPSSYQDNLLGTRCTSNLEGAPYGVTASACKTHATSSHLDGLTPNSPAVSALATPSFHKVYAITNTMLPTPRSAPVKSYLHPLLNFPSSFSPEDTFGLEEQRSSLQEPGLQQKTEGHNNTTQQDVGAAALSSAACSVGKPSLTQQSFQPTAQQGLETSQPQVTVGPTGPQRPSSAEKCRTAEKCGTDMEEPEAHELQLKLPPPPLPPPASIKAPPPPPPASTKAPPPPPPPPPPSGFVKVTPTHDQRRRLKALHWEKIQGVGQQSVWAKMQSLDYGESSSATIQLDYDDLEALFAIIESSALRKLVAQRANEVRFVELKRAHHICIVLAGLHMSFSEVRECLIRMNSTHWSLEQLKALMKAMPTETEREALAAYLQGQSESDHQRRPGQWLDQLGTVERFFAELSTVPRPEERLSAMLYMRTYPSGVQQLKDLVKLVSDPVVLLRGSDDFAFLLKLVLDVGNHLNQGTTRGQAQAFKLSTLLRLPDIKAIDRKTSLLHFITQKALALKPSLAVLPKALSSVKTAAGIQFHAITSLRSELQAGFDMIQEEVQVVMQEVESLAQPLLHQSEESSSSGDVELRAVLAAAKQYYLQSVNTFTLTTRFECITLKDLEDECLASLKDLSESYFGEVFDARDPMKMLTIVKDFLEAMKKTMSS</sequence>
<dbReference type="PROSITE" id="PS51444">
    <property type="entry name" value="FH2"/>
    <property type="match status" value="1"/>
</dbReference>
<dbReference type="InterPro" id="IPR042201">
    <property type="entry name" value="FH2_Formin_sf"/>
</dbReference>
<dbReference type="InterPro" id="IPR015425">
    <property type="entry name" value="FH2_Formin"/>
</dbReference>
<feature type="compositionally biased region" description="Basic and acidic residues" evidence="3">
    <location>
        <begin position="216"/>
        <end position="226"/>
    </location>
</feature>
<comment type="similarity">
    <text evidence="1">Belongs to the formin-like family. Class-II subfamily.</text>
</comment>